<feature type="compositionally biased region" description="Low complexity" evidence="1">
    <location>
        <begin position="45"/>
        <end position="56"/>
    </location>
</feature>
<evidence type="ECO:0000313" key="2">
    <source>
        <dbReference type="EMBL" id="VDD79319.1"/>
    </source>
</evidence>
<gene>
    <name evidence="2" type="ORF">MCOS_LOCUS5322</name>
</gene>
<sequence length="792" mass="90006">MSLPASVSDNVICEKENGKTTITLNITLAPGCAEDCAKKADNEEAQGGASTGATGQKQITQGEPREAGEREQLCSRSGRDPDKPLNLVSLARQRINMGCSSTKFLGVSQMYKKVDEVAEDDDIQKGIAQHVNLYCRTTSQPSRHSKMYHDNDETPLERSFKITPLAREDINKMHKILENFFDMLLTALEALPKRDFSICDEMIRQICQFQSTLVDLMEHLRYGPYKTDLEEVNTRLNVMIDELEISPPFVLLRLVEFGFNVYEVGTRLREELLPSSFAHLVHKVQGRIYRLQTGRIIRQIYYVPFDMDPVVGTYFKSRQLIKLENFCHCNIVLLPPDDPRCIYCPVDYRTIEVNFDFKKGRYLGFQHLLDQCATSKSSKSRLAASVFRRLCSTEVELSPEDFSAFDTTEARIPYVEVKQNIVAGNDGSISVHATVRQICQPSEDGQQPGSDKFKNAKNYMNHMNCGPFNDAQGGTSRRRGRKKYQNRILRANTVGLPRGDTGAEACCEKITEEARNEIVVLRSQVEDFFIALKKCPRLIDKYDFTNTGELVGMVENITGTMLSIAKNLCYSPLITEVTDLCEKMGKVVEYAQQIPALVYVRLIDIGFYLHEFSYLLHEEILPNDFAQAIHQIQLHLRKLKTGGVVTQIIYVPKDYDPVVSTYHKDARLRRIERLGNCKITLIRPDDPRAFYCPVNSRTIQVEFHEEKGRPIGFSYLLNRCLTSCGYSFPTRTASIIVKRFANETMRALKPREVEPLTQRLPRTTLSTVKSDLTSDTKVAAICSPTRVMEFVE</sequence>
<feature type="compositionally biased region" description="Basic and acidic residues" evidence="1">
    <location>
        <begin position="63"/>
        <end position="83"/>
    </location>
</feature>
<dbReference type="Proteomes" id="UP000267029">
    <property type="component" value="Unassembled WGS sequence"/>
</dbReference>
<feature type="region of interest" description="Disordered" evidence="1">
    <location>
        <begin position="43"/>
        <end position="84"/>
    </location>
</feature>
<evidence type="ECO:0000313" key="3">
    <source>
        <dbReference type="Proteomes" id="UP000267029"/>
    </source>
</evidence>
<protein>
    <submittedName>
        <fullName evidence="2">Uncharacterized protein</fullName>
    </submittedName>
</protein>
<accession>A0A0R3UEB4</accession>
<dbReference type="AlphaFoldDB" id="A0A0R3UEB4"/>
<proteinExistence type="predicted"/>
<dbReference type="OrthoDB" id="6227134at2759"/>
<evidence type="ECO:0000256" key="1">
    <source>
        <dbReference type="SAM" id="MobiDB-lite"/>
    </source>
</evidence>
<dbReference type="EMBL" id="UXSR01005190">
    <property type="protein sequence ID" value="VDD79319.1"/>
    <property type="molecule type" value="Genomic_DNA"/>
</dbReference>
<reference evidence="2 3" key="1">
    <citation type="submission" date="2018-10" db="EMBL/GenBank/DDBJ databases">
        <authorList>
            <consortium name="Pathogen Informatics"/>
        </authorList>
    </citation>
    <scope>NUCLEOTIDE SEQUENCE [LARGE SCALE GENOMIC DNA]</scope>
</reference>
<organism evidence="2 3">
    <name type="scientific">Mesocestoides corti</name>
    <name type="common">Flatworm</name>
    <dbReference type="NCBI Taxonomy" id="53468"/>
    <lineage>
        <taxon>Eukaryota</taxon>
        <taxon>Metazoa</taxon>
        <taxon>Spiralia</taxon>
        <taxon>Lophotrochozoa</taxon>
        <taxon>Platyhelminthes</taxon>
        <taxon>Cestoda</taxon>
        <taxon>Eucestoda</taxon>
        <taxon>Cyclophyllidea</taxon>
        <taxon>Mesocestoididae</taxon>
        <taxon>Mesocestoides</taxon>
    </lineage>
</organism>
<keyword evidence="3" id="KW-1185">Reference proteome</keyword>
<name>A0A0R3UEB4_MESCO</name>